<evidence type="ECO:0000256" key="7">
    <source>
        <dbReference type="PIRSR" id="PIRSR004869-50"/>
    </source>
</evidence>
<keyword evidence="1" id="KW-0004">4Fe-4S</keyword>
<comment type="caution">
    <text evidence="9">The sequence shown here is derived from an EMBL/GenBank/DDBJ whole genome shotgun (WGS) entry which is preliminary data.</text>
</comment>
<dbReference type="PROSITE" id="PS51918">
    <property type="entry name" value="RADICAL_SAM"/>
    <property type="match status" value="1"/>
</dbReference>
<feature type="domain" description="Radical SAM core" evidence="8">
    <location>
        <begin position="68"/>
        <end position="304"/>
    </location>
</feature>
<dbReference type="SUPFAM" id="SSF102114">
    <property type="entry name" value="Radical SAM enzymes"/>
    <property type="match status" value="1"/>
</dbReference>
<proteinExistence type="predicted"/>
<evidence type="ECO:0000256" key="4">
    <source>
        <dbReference type="ARBA" id="ARBA00022723"/>
    </source>
</evidence>
<dbReference type="AlphaFoldDB" id="A0A426QG90"/>
<dbReference type="PANTHER" id="PTHR30352">
    <property type="entry name" value="PYRUVATE FORMATE-LYASE-ACTIVATING ENZYME"/>
    <property type="match status" value="1"/>
</dbReference>
<dbReference type="Pfam" id="PF04055">
    <property type="entry name" value="Radical_SAM"/>
    <property type="match status" value="1"/>
</dbReference>
<evidence type="ECO:0000259" key="8">
    <source>
        <dbReference type="PROSITE" id="PS51918"/>
    </source>
</evidence>
<evidence type="ECO:0000256" key="5">
    <source>
        <dbReference type="ARBA" id="ARBA00023004"/>
    </source>
</evidence>
<evidence type="ECO:0000256" key="2">
    <source>
        <dbReference type="ARBA" id="ARBA00022526"/>
    </source>
</evidence>
<dbReference type="SFLD" id="SFLDG01101">
    <property type="entry name" value="Uncharacterised_Radical_SAM_Su"/>
    <property type="match status" value="1"/>
</dbReference>
<dbReference type="Gene3D" id="3.20.20.70">
    <property type="entry name" value="Aldolase class I"/>
    <property type="match status" value="1"/>
</dbReference>
<dbReference type="SFLD" id="SFLDS00029">
    <property type="entry name" value="Radical_SAM"/>
    <property type="match status" value="1"/>
</dbReference>
<dbReference type="GO" id="GO:0051539">
    <property type="term" value="F:4 iron, 4 sulfur cluster binding"/>
    <property type="evidence" value="ECO:0007669"/>
    <property type="project" value="UniProtKB-KW"/>
</dbReference>
<dbReference type="PANTHER" id="PTHR30352:SF5">
    <property type="entry name" value="PYRUVATE FORMATE-LYASE 1-ACTIVATING ENZYME"/>
    <property type="match status" value="1"/>
</dbReference>
<comment type="cofactor">
    <cofactor evidence="7">
        <name>[4Fe-4S] cluster</name>
        <dbReference type="ChEBI" id="CHEBI:49883"/>
    </cofactor>
    <text evidence="7">Binds 1 [4Fe-4S] cluster. The cluster is coordinated with 3 cysteines and an exchangeable S-adenosyl-L-methionine.</text>
</comment>
<feature type="binding site" evidence="7">
    <location>
        <position position="89"/>
    </location>
    <ligand>
        <name>[4Fe-4S] cluster</name>
        <dbReference type="ChEBI" id="CHEBI:49883"/>
        <note>4Fe-4S-S-AdoMet</note>
    </ligand>
</feature>
<evidence type="ECO:0000313" key="9">
    <source>
        <dbReference type="EMBL" id="RRQ20768.1"/>
    </source>
</evidence>
<feature type="binding site" evidence="7">
    <location>
        <position position="82"/>
    </location>
    <ligand>
        <name>[4Fe-4S] cluster</name>
        <dbReference type="ChEBI" id="CHEBI:49883"/>
        <note>4Fe-4S-S-AdoMet</note>
    </ligand>
</feature>
<dbReference type="GO" id="GO:0006006">
    <property type="term" value="P:glucose metabolic process"/>
    <property type="evidence" value="ECO:0007669"/>
    <property type="project" value="UniProtKB-KW"/>
</dbReference>
<reference evidence="9 10" key="1">
    <citation type="journal article" date="2010" name="Int. J. Syst. Evol. Microbiol.">
        <title>Thiohalobacter thiocyanaticus gen. nov., sp. nov., a moderately halophilic, sulfur-oxidizing gammaproteobacterium from hypersaline lakes, that utilizes thiocyanate.</title>
        <authorList>
            <person name="Sorokin D.Y."/>
            <person name="Kovaleva O.L."/>
            <person name="Tourova T.P."/>
            <person name="Muyzer G."/>
        </authorList>
    </citation>
    <scope>NUCLEOTIDE SEQUENCE [LARGE SCALE GENOMIC DNA]</scope>
    <source>
        <strain evidence="9 10">Hrh1</strain>
    </source>
</reference>
<gene>
    <name evidence="9" type="primary">amrS</name>
    <name evidence="9" type="ORF">D6C00_01440</name>
</gene>
<evidence type="ECO:0000256" key="1">
    <source>
        <dbReference type="ARBA" id="ARBA00022485"/>
    </source>
</evidence>
<dbReference type="PIRSF" id="PIRSF004869">
    <property type="entry name" value="PflX_prd"/>
    <property type="match status" value="1"/>
</dbReference>
<dbReference type="EMBL" id="QZMU01000001">
    <property type="protein sequence ID" value="RRQ20768.1"/>
    <property type="molecule type" value="Genomic_DNA"/>
</dbReference>
<evidence type="ECO:0000256" key="3">
    <source>
        <dbReference type="ARBA" id="ARBA00022691"/>
    </source>
</evidence>
<keyword evidence="6 7" id="KW-0411">Iron-sulfur</keyword>
<dbReference type="InterPro" id="IPR027596">
    <property type="entry name" value="AmmeMemoSam_rS"/>
</dbReference>
<dbReference type="InterPro" id="IPR034457">
    <property type="entry name" value="Organic_radical-activating"/>
</dbReference>
<organism evidence="9 10">
    <name type="scientific">Thiohalobacter thiocyanaticus</name>
    <dbReference type="NCBI Taxonomy" id="585455"/>
    <lineage>
        <taxon>Bacteria</taxon>
        <taxon>Pseudomonadati</taxon>
        <taxon>Pseudomonadota</taxon>
        <taxon>Gammaproteobacteria</taxon>
        <taxon>Thiohalobacterales</taxon>
        <taxon>Thiohalobacteraceae</taxon>
        <taxon>Thiohalobacter</taxon>
    </lineage>
</organism>
<dbReference type="InterPro" id="IPR058240">
    <property type="entry name" value="rSAM_sf"/>
</dbReference>
<dbReference type="Proteomes" id="UP000287798">
    <property type="component" value="Unassembled WGS sequence"/>
</dbReference>
<dbReference type="NCBIfam" id="TIGR04337">
    <property type="entry name" value="AmmeMemoSam_rS"/>
    <property type="match status" value="1"/>
</dbReference>
<name>A0A426QG90_9GAMM</name>
<evidence type="ECO:0000313" key="10">
    <source>
        <dbReference type="Proteomes" id="UP000287798"/>
    </source>
</evidence>
<keyword evidence="4 7" id="KW-0479">Metal-binding</keyword>
<dbReference type="InterPro" id="IPR016431">
    <property type="entry name" value="Pyrv-formate_lyase-activ_prd"/>
</dbReference>
<dbReference type="InterPro" id="IPR013785">
    <property type="entry name" value="Aldolase_TIM"/>
</dbReference>
<dbReference type="RefSeq" id="WP_125179984.1">
    <property type="nucleotide sequence ID" value="NZ_QZMU01000001.1"/>
</dbReference>
<keyword evidence="10" id="KW-1185">Reference proteome</keyword>
<dbReference type="GO" id="GO:0046872">
    <property type="term" value="F:metal ion binding"/>
    <property type="evidence" value="ECO:0007669"/>
    <property type="project" value="UniProtKB-KW"/>
</dbReference>
<sequence length="359" mass="39835">MHEARYYSQLSDGRVLCTLCPHDCHIPDGGRGACAVRYNRGGRLYTLVYDKVVSRAVEAVEKKPLFNFHPGSTAYSIGTVGCNMRCSFCQNWQISQWPKARLPKTLVCKVEGETLCPLLEELEDEVPGEPVTPQGIVAAAMAAGATSIAYTYTEPTIFYELAYDTAVLARERGLKNIFVSNGFISEAPLRELAGVLDAANIDLKFSREESYRHISRARLEPILQAIRLYHELGVWVEVTTLVIPDVNDSDEELAEIARFIHSVGADVPWHVSQFYPAWRMQDVAVTPVETLRRAARIGREAGLHYVYEGNVPGEQGENTNCHHCGALLIERYGFHLRRNRVRQGACPDCGTPVAGVGLG</sequence>
<evidence type="ECO:0000256" key="6">
    <source>
        <dbReference type="ARBA" id="ARBA00023014"/>
    </source>
</evidence>
<keyword evidence="2" id="KW-0119">Carbohydrate metabolism</keyword>
<keyword evidence="5 7" id="KW-0408">Iron</keyword>
<dbReference type="GO" id="GO:0003824">
    <property type="term" value="F:catalytic activity"/>
    <property type="evidence" value="ECO:0007669"/>
    <property type="project" value="InterPro"/>
</dbReference>
<protein>
    <submittedName>
        <fullName evidence="9">AmmeMemoRadiSam system radical SAM enzyme</fullName>
    </submittedName>
</protein>
<keyword evidence="2" id="KW-0313">Glucose metabolism</keyword>
<dbReference type="OrthoDB" id="9778883at2"/>
<dbReference type="CDD" id="cd01335">
    <property type="entry name" value="Radical_SAM"/>
    <property type="match status" value="1"/>
</dbReference>
<accession>A0A426QG90</accession>
<keyword evidence="3 7" id="KW-0949">S-adenosyl-L-methionine</keyword>
<feature type="binding site" evidence="7">
    <location>
        <position position="86"/>
    </location>
    <ligand>
        <name>[4Fe-4S] cluster</name>
        <dbReference type="ChEBI" id="CHEBI:49883"/>
        <note>4Fe-4S-S-AdoMet</note>
    </ligand>
</feature>
<dbReference type="InterPro" id="IPR007197">
    <property type="entry name" value="rSAM"/>
</dbReference>